<feature type="chain" id="PRO_5006059162" evidence="2">
    <location>
        <begin position="17"/>
        <end position="216"/>
    </location>
</feature>
<dbReference type="PROSITE" id="PS51752">
    <property type="entry name" value="JACALIN_LECTIN"/>
    <property type="match status" value="1"/>
</dbReference>
<dbReference type="AlphaFoldDB" id="A0A0P1B3S1"/>
<feature type="signal peptide" evidence="2">
    <location>
        <begin position="1"/>
        <end position="16"/>
    </location>
</feature>
<sequence>MKIIFSFLVALPLVKGIYKLPDGMSKCPVVGGPHGKPFDDTTMVQPGQKVESITICYNDRVDGIGMKFTPLSGFSQDPFHGSRKHCNESKLASDEYIIIMEAQTVKDDDHTKISYVRFMTNKKNIIEGGKETEEDDKKASCKAPEKHQLGGFFGRYGEEIDAIGPIWVQMDPIIYEPYHQNPQQVPVSNGQYNQYTQQAPQDSDSSDSIATKSYNY</sequence>
<dbReference type="InterPro" id="IPR036404">
    <property type="entry name" value="Jacalin-like_lectin_dom_sf"/>
</dbReference>
<evidence type="ECO:0000313" key="5">
    <source>
        <dbReference type="Proteomes" id="UP000054928"/>
    </source>
</evidence>
<dbReference type="InterPro" id="IPR001229">
    <property type="entry name" value="Jacalin-like_lectin_dom"/>
</dbReference>
<accession>A0A0P1B3S1</accession>
<dbReference type="GeneID" id="36400725"/>
<dbReference type="EMBL" id="CCYD01002887">
    <property type="protein sequence ID" value="CEG48200.1"/>
    <property type="molecule type" value="Genomic_DNA"/>
</dbReference>
<protein>
    <submittedName>
        <fullName evidence="4">Mannose-binding lectin</fullName>
    </submittedName>
</protein>
<dbReference type="RefSeq" id="XP_024584569.1">
    <property type="nucleotide sequence ID" value="XM_024719252.1"/>
</dbReference>
<dbReference type="Pfam" id="PF01419">
    <property type="entry name" value="Jacalin"/>
    <property type="match status" value="1"/>
</dbReference>
<feature type="region of interest" description="Disordered" evidence="1">
    <location>
        <begin position="195"/>
        <end position="216"/>
    </location>
</feature>
<proteinExistence type="predicted"/>
<evidence type="ECO:0000313" key="4">
    <source>
        <dbReference type="EMBL" id="CEG48200.1"/>
    </source>
</evidence>
<feature type="domain" description="Jacalin-type lectin" evidence="3">
    <location>
        <begin position="24"/>
        <end position="169"/>
    </location>
</feature>
<evidence type="ECO:0000256" key="1">
    <source>
        <dbReference type="SAM" id="MobiDB-lite"/>
    </source>
</evidence>
<name>A0A0P1B3S1_PLAHL</name>
<evidence type="ECO:0000256" key="2">
    <source>
        <dbReference type="SAM" id="SignalP"/>
    </source>
</evidence>
<organism evidence="4 5">
    <name type="scientific">Plasmopara halstedii</name>
    <name type="common">Downy mildew of sunflower</name>
    <dbReference type="NCBI Taxonomy" id="4781"/>
    <lineage>
        <taxon>Eukaryota</taxon>
        <taxon>Sar</taxon>
        <taxon>Stramenopiles</taxon>
        <taxon>Oomycota</taxon>
        <taxon>Peronosporomycetes</taxon>
        <taxon>Peronosporales</taxon>
        <taxon>Peronosporaceae</taxon>
        <taxon>Plasmopara</taxon>
    </lineage>
</organism>
<keyword evidence="5" id="KW-1185">Reference proteome</keyword>
<reference evidence="5" key="1">
    <citation type="submission" date="2014-09" db="EMBL/GenBank/DDBJ databases">
        <authorList>
            <person name="Sharma Rahul"/>
            <person name="Thines Marco"/>
        </authorList>
    </citation>
    <scope>NUCLEOTIDE SEQUENCE [LARGE SCALE GENOMIC DNA]</scope>
</reference>
<evidence type="ECO:0000259" key="3">
    <source>
        <dbReference type="PROSITE" id="PS51752"/>
    </source>
</evidence>
<keyword evidence="4" id="KW-0430">Lectin</keyword>
<dbReference type="Proteomes" id="UP000054928">
    <property type="component" value="Unassembled WGS sequence"/>
</dbReference>
<dbReference type="SMART" id="SM00915">
    <property type="entry name" value="Jacalin"/>
    <property type="match status" value="1"/>
</dbReference>
<dbReference type="OMA" id="QSIMIRS"/>
<dbReference type="OrthoDB" id="40902at2759"/>
<dbReference type="GO" id="GO:0030246">
    <property type="term" value="F:carbohydrate binding"/>
    <property type="evidence" value="ECO:0007669"/>
    <property type="project" value="UniProtKB-KW"/>
</dbReference>
<dbReference type="SUPFAM" id="SSF51101">
    <property type="entry name" value="Mannose-binding lectins"/>
    <property type="match status" value="1"/>
</dbReference>
<keyword evidence="2" id="KW-0732">Signal</keyword>
<dbReference type="Gene3D" id="2.100.10.30">
    <property type="entry name" value="Jacalin-like lectin domain"/>
    <property type="match status" value="1"/>
</dbReference>